<proteinExistence type="predicted"/>
<accession>A0A6N8FX81</accession>
<gene>
    <name evidence="1" type="ORF">BWI75_15640</name>
</gene>
<evidence type="ECO:0000313" key="2">
    <source>
        <dbReference type="Proteomes" id="UP000441797"/>
    </source>
</evidence>
<reference evidence="1 2" key="1">
    <citation type="journal article" date="2019" name="Front. Microbiol.">
        <title>Genomic Features for Desiccation Tolerance and Sugar Biosynthesis in the Extremophile Gloeocapsopsis sp. UTEX B3054.</title>
        <authorList>
            <person name="Urrejola C."/>
            <person name="Alcorta J."/>
            <person name="Salas L."/>
            <person name="Vasquez M."/>
            <person name="Polz M.F."/>
            <person name="Vicuna R."/>
            <person name="Diez B."/>
        </authorList>
    </citation>
    <scope>NUCLEOTIDE SEQUENCE [LARGE SCALE GENOMIC DNA]</scope>
    <source>
        <strain evidence="1 2">1H9</strain>
    </source>
</reference>
<evidence type="ECO:0000313" key="1">
    <source>
        <dbReference type="EMBL" id="MUL37720.1"/>
    </source>
</evidence>
<dbReference type="OrthoDB" id="517878at2"/>
<sequence length="67" mass="7813">MSTQDQARALMMRHHHLIRNRQQSMLNRAAEEMGLDGTEYLHYIQDIQGKVNPSFRSTYDRSSATMS</sequence>
<organism evidence="1 2">
    <name type="scientific">Gloeocapsopsis dulcis AAB1 = 1H9</name>
    <dbReference type="NCBI Taxonomy" id="1433147"/>
    <lineage>
        <taxon>Bacteria</taxon>
        <taxon>Bacillati</taxon>
        <taxon>Cyanobacteriota</taxon>
        <taxon>Cyanophyceae</taxon>
        <taxon>Oscillatoriophycideae</taxon>
        <taxon>Chroococcales</taxon>
        <taxon>Chroococcaceae</taxon>
        <taxon>Gloeocapsopsis</taxon>
        <taxon>Gloeocapsopsis dulcis</taxon>
    </lineage>
</organism>
<comment type="caution">
    <text evidence="1">The sequence shown here is derived from an EMBL/GenBank/DDBJ whole genome shotgun (WGS) entry which is preliminary data.</text>
</comment>
<dbReference type="Proteomes" id="UP000441797">
    <property type="component" value="Unassembled WGS sequence"/>
</dbReference>
<keyword evidence="2" id="KW-1185">Reference proteome</keyword>
<dbReference type="EMBL" id="NAPY01000025">
    <property type="protein sequence ID" value="MUL37720.1"/>
    <property type="molecule type" value="Genomic_DNA"/>
</dbReference>
<dbReference type="RefSeq" id="WP_105219540.1">
    <property type="nucleotide sequence ID" value="NZ_CAWNSU010000039.1"/>
</dbReference>
<protein>
    <submittedName>
        <fullName evidence="1">Uncharacterized protein</fullName>
    </submittedName>
</protein>
<name>A0A6N8FX81_9CHRO</name>
<dbReference type="AlphaFoldDB" id="A0A6N8FX81"/>